<dbReference type="GO" id="GO:0016866">
    <property type="term" value="F:intramolecular transferase activity"/>
    <property type="evidence" value="ECO:0007669"/>
    <property type="project" value="InterPro"/>
</dbReference>
<dbReference type="Pfam" id="PF13243">
    <property type="entry name" value="SQHop_cyclase_C"/>
    <property type="match status" value="1"/>
</dbReference>
<dbReference type="GO" id="GO:0005811">
    <property type="term" value="C:lipid droplet"/>
    <property type="evidence" value="ECO:0007669"/>
    <property type="project" value="InterPro"/>
</dbReference>
<keyword evidence="4" id="KW-1185">Reference proteome</keyword>
<organism evidence="3 4">
    <name type="scientific">Coniochaeta pulveracea</name>
    <dbReference type="NCBI Taxonomy" id="177199"/>
    <lineage>
        <taxon>Eukaryota</taxon>
        <taxon>Fungi</taxon>
        <taxon>Dikarya</taxon>
        <taxon>Ascomycota</taxon>
        <taxon>Pezizomycotina</taxon>
        <taxon>Sordariomycetes</taxon>
        <taxon>Sordariomycetidae</taxon>
        <taxon>Coniochaetales</taxon>
        <taxon>Coniochaetaceae</taxon>
        <taxon>Coniochaeta</taxon>
    </lineage>
</organism>
<dbReference type="EMBL" id="QVQW01000075">
    <property type="protein sequence ID" value="RKU41400.1"/>
    <property type="molecule type" value="Genomic_DNA"/>
</dbReference>
<gene>
    <name evidence="3" type="ORF">DL546_001537</name>
</gene>
<evidence type="ECO:0000256" key="1">
    <source>
        <dbReference type="ARBA" id="ARBA00022737"/>
    </source>
</evidence>
<sequence length="348" mass="38792">MVQGLCDAGVDRHDDRLDMAVEWIKQRQILGPEGDWRIYGPQVTPGGFGFEYHNTWYPDIDDTVAAILSLVRHDPAAVTSEPVLAAIRWVLGMQNKDGGWAGFDKDNNQTWLNKLPVADLNNLCDPSSPDCAGHVIEAFGLVMHTARGIGLHLNPWLEIQMTAACDRAIGYLERTQEATGAWYGRWAVNYVFGTSNVLNGLAYFERDARVRTMQQPAIGWLKMMRNADGGWGESVLSYRDPAQHAGRGPSTPSQTAWALMGLLTTCAPDDADVLAGVSYLLRTQTDVRPNSSAASWPERQYTGTGFPNHFYIGYTLYRHYFPLMALGRFVSASDLESEKRCSDEKLRR</sequence>
<dbReference type="InterPro" id="IPR018333">
    <property type="entry name" value="Squalene_cyclase"/>
</dbReference>
<protein>
    <submittedName>
        <fullName evidence="3">Terpene cyclase</fullName>
    </submittedName>
</protein>
<dbReference type="OrthoDB" id="21502at2759"/>
<dbReference type="PANTHER" id="PTHR11764:SF82">
    <property type="entry name" value="TERPENE CYCLASE_MUTASE FAMILY MEMBER"/>
    <property type="match status" value="1"/>
</dbReference>
<proteinExistence type="predicted"/>
<feature type="domain" description="Squalene cyclase C-terminal" evidence="2">
    <location>
        <begin position="2"/>
        <end position="329"/>
    </location>
</feature>
<reference evidence="3 4" key="1">
    <citation type="submission" date="2018-08" db="EMBL/GenBank/DDBJ databases">
        <title>Draft genome of the lignicolous fungus Coniochaeta pulveracea.</title>
        <authorList>
            <person name="Borstlap C.J."/>
            <person name="De Witt R.N."/>
            <person name="Botha A."/>
            <person name="Volschenk H."/>
        </authorList>
    </citation>
    <scope>NUCLEOTIDE SEQUENCE [LARGE SCALE GENOMIC DNA]</scope>
    <source>
        <strain evidence="3 4">CAB683</strain>
    </source>
</reference>
<dbReference type="InterPro" id="IPR032696">
    <property type="entry name" value="SQ_cyclase_C"/>
</dbReference>
<comment type="caution">
    <text evidence="3">The sequence shown here is derived from an EMBL/GenBank/DDBJ whole genome shotgun (WGS) entry which is preliminary data.</text>
</comment>
<dbReference type="InterPro" id="IPR008930">
    <property type="entry name" value="Terpenoid_cyclase/PrenylTrfase"/>
</dbReference>
<evidence type="ECO:0000313" key="4">
    <source>
        <dbReference type="Proteomes" id="UP000275385"/>
    </source>
</evidence>
<dbReference type="STRING" id="177199.A0A420Y0W3"/>
<dbReference type="Gene3D" id="1.50.10.20">
    <property type="match status" value="1"/>
</dbReference>
<dbReference type="GO" id="GO:0016104">
    <property type="term" value="P:triterpenoid biosynthetic process"/>
    <property type="evidence" value="ECO:0007669"/>
    <property type="project" value="InterPro"/>
</dbReference>
<keyword evidence="1" id="KW-0677">Repeat</keyword>
<dbReference type="CDD" id="cd02889">
    <property type="entry name" value="SQCY"/>
    <property type="match status" value="1"/>
</dbReference>
<name>A0A420Y0W3_9PEZI</name>
<accession>A0A420Y0W3</accession>
<evidence type="ECO:0000313" key="3">
    <source>
        <dbReference type="EMBL" id="RKU41400.1"/>
    </source>
</evidence>
<dbReference type="AlphaFoldDB" id="A0A420Y0W3"/>
<dbReference type="Proteomes" id="UP000275385">
    <property type="component" value="Unassembled WGS sequence"/>
</dbReference>
<evidence type="ECO:0000259" key="2">
    <source>
        <dbReference type="Pfam" id="PF13243"/>
    </source>
</evidence>
<dbReference type="SUPFAM" id="SSF48239">
    <property type="entry name" value="Terpenoid cyclases/Protein prenyltransferases"/>
    <property type="match status" value="1"/>
</dbReference>
<dbReference type="PANTHER" id="PTHR11764">
    <property type="entry name" value="TERPENE CYCLASE/MUTASE FAMILY MEMBER"/>
    <property type="match status" value="1"/>
</dbReference>